<dbReference type="EMBL" id="PDJQ01000001">
    <property type="protein sequence ID" value="PFG74827.1"/>
    <property type="molecule type" value="Genomic_DNA"/>
</dbReference>
<dbReference type="Gene3D" id="2.60.40.420">
    <property type="entry name" value="Cupredoxins - blue copper proteins"/>
    <property type="match status" value="1"/>
</dbReference>
<keyword evidence="3" id="KW-1185">Reference proteome</keyword>
<proteinExistence type="predicted"/>
<feature type="chain" id="PRO_5012970527" evidence="1">
    <location>
        <begin position="26"/>
        <end position="122"/>
    </location>
</feature>
<dbReference type="RefSeq" id="WP_133117593.1">
    <property type="nucleotide sequence ID" value="NZ_PDJQ01000001.1"/>
</dbReference>
<comment type="caution">
    <text evidence="2">The sequence shown here is derived from an EMBL/GenBank/DDBJ whole genome shotgun (WGS) entry which is preliminary data.</text>
</comment>
<name>A0A2A9HFL2_TEPT2</name>
<dbReference type="AlphaFoldDB" id="A0A2A9HFL2"/>
<evidence type="ECO:0000256" key="1">
    <source>
        <dbReference type="SAM" id="SignalP"/>
    </source>
</evidence>
<sequence length="122" mass="12828">MRGRSAVIAVCLAVMGSACSGGAGAPEATPTKPGALPANLTTITVTDFRFQPRSLQVPVGTRVTWSFRGKESHRVTGTFAGEEVDSGELRSGNFEFEFTEPGVFAYTYGVHGAAMSGQVIVR</sequence>
<dbReference type="SUPFAM" id="SSF49503">
    <property type="entry name" value="Cupredoxins"/>
    <property type="match status" value="1"/>
</dbReference>
<keyword evidence="1" id="KW-0732">Signal</keyword>
<gene>
    <name evidence="2" type="ORF">A9A59_2069</name>
</gene>
<feature type="signal peptide" evidence="1">
    <location>
        <begin position="1"/>
        <end position="25"/>
    </location>
</feature>
<accession>A0A2A9HFL2</accession>
<organism evidence="2 3">
    <name type="scientific">Tepidiforma thermophila (strain KCTC 52669 / CGMCC 1.13589 / G233)</name>
    <dbReference type="NCBI Taxonomy" id="2761530"/>
    <lineage>
        <taxon>Bacteria</taxon>
        <taxon>Bacillati</taxon>
        <taxon>Chloroflexota</taxon>
        <taxon>Tepidiformia</taxon>
        <taxon>Tepidiformales</taxon>
        <taxon>Tepidiformaceae</taxon>
        <taxon>Tepidiforma</taxon>
    </lineage>
</organism>
<dbReference type="PROSITE" id="PS51257">
    <property type="entry name" value="PROKAR_LIPOPROTEIN"/>
    <property type="match status" value="1"/>
</dbReference>
<dbReference type="InterPro" id="IPR008972">
    <property type="entry name" value="Cupredoxin"/>
</dbReference>
<evidence type="ECO:0000313" key="3">
    <source>
        <dbReference type="Proteomes" id="UP000223071"/>
    </source>
</evidence>
<protein>
    <submittedName>
        <fullName evidence="2">Plastocyanin</fullName>
    </submittedName>
</protein>
<dbReference type="Proteomes" id="UP000223071">
    <property type="component" value="Unassembled WGS sequence"/>
</dbReference>
<evidence type="ECO:0000313" key="2">
    <source>
        <dbReference type="EMBL" id="PFG74827.1"/>
    </source>
</evidence>
<reference evidence="2 3" key="1">
    <citation type="submission" date="2017-09" db="EMBL/GenBank/DDBJ databases">
        <title>Sequencing the genomes of two abundant thermophiles in Great Basin hot springs: Thermocrinis jamiesonii and novel Chloroflexi Thermoflexus hugenholtzii.</title>
        <authorList>
            <person name="Hedlund B."/>
        </authorList>
    </citation>
    <scope>NUCLEOTIDE SEQUENCE [LARGE SCALE GENOMIC DNA]</scope>
    <source>
        <strain evidence="2 3">G233</strain>
    </source>
</reference>